<dbReference type="Proteomes" id="UP000195521">
    <property type="component" value="Unassembled WGS sequence"/>
</dbReference>
<sequence length="1602" mass="186043">MRKMDLGDKNGIVEAISAINFSGIKSSYLEEDLKLKNAENVRIMLNQKCNEMKGIAERRSNYVATPCLESALSVKSVSSENEENSEYVKDLKNFQNFEIFQKEEIKDKVESYSRQSDRDKSPFRGDKSVVSNEQLYMSENMSVGKDIKLCTPYEEEEEEERKISKFLNKTKEAYNHLNLEKLFLSSGFNNPFNENGKNSKIANSVWENLRHRNNDKLSLEKSTEHKLRSQNSFLVENIYNAFRGTINDFIDVYFQDETKENTNSNSKMVMTSENKRVHNLDPFRKGGKGIVTEKNIFNKMYQIDNDIFQRGRENGNKDTCYNIYSPKRVENVNGMTYMNQHGDKNSFLKCKENISCKNRDYLNIESVENDTFCENKIVRSRSCRTADAIAGNDDDTGFSKWNLTKDQLAKCKANLVHTRVDKYKQIEEAYNTYYPQGGTIEYLSIISDYLYNGRGEVGDRKMGISMCPQNGKEVVKDVVKDVVKVAGKVARKGAGKGALRGCTLVKGNSSSPSSEYYLPSEEKIENCIDTQVNDRNVFDISCMTHKYKYCSNVILTINKIRNVEKVIEINLSITDVQLKIPGMRIENVILPYKHSNDLLTIEIKTLGDESDSGNEIKTEKGTNYKKHSTCTNGYKNKMRNDLVGRERREGNEIIKCYFVVIPLNNIKEEIINKRLILINSKCKEVYEKEKLLPDTLYLIESNNLNSTKEKHMYISIKICKNGIHFYPSIHGNKVDNFTVDYESTVNLSTITFEPIYVSLYNDEIDKEIGRIINENGLANKIKIDKKKSGKGHYIINNYHFQFFFDHSNVLLCNHQDNNKKMDKNYDNTELAINFFTRICNQFIHVHSCVDLFPTHIFPPIEHVTYFDFIERNEILKLKFALHFMAITEIICIHLCSLFDINMDMQPLFRNHLNAVQISDKNGNENAFTFLYTSYEEDAECGSYFLNYTKPFVFRFQGKKNDSKNILLREQLLKVYTQGDKQSDNKKIYKHLACKNEHIAEEKIAAEWDDNDLFILDYARKQSIFLYNVIKSYADIKNISKCYDKKNCIFLTTDSRKKQFQNYYMNILQRYNKILSQRNYKEIHSCISKENLVALKSEAMESRQHFQWVDEVELSRDNEKSIDDNDYYIGKHQTSLPYMDSSYPFNNNMPPMWQGGANKDNIESVNNCRNEWDTNDNNRNDNNAHVESTEERNDRREQTRNKFEVAKSREKICNIDEKGEEKDREVVRRENSYGRNVTLTGQAKMGENFYRTNATLTGQAKMGEIFYRPNATLTGQAKMGENFYRTNATLTGQAKMGENVYRTNATLTGQAKMGEKRNSFIRNTSAEEDANLSNNAESYSHRKCRNEQKSFSNLREYKNYHFYHNEVGHVNTKNSNSFVDMDQGECILKQINCQTNEGRKSSNNNNLPDGRVLSQGRDNYEENNTDKWYTHEKEKKKNKKIMESSRQHDAYLDYYNIHKNDIPFCQDNVNCDINADCMDSSKYLVHKNYYNHASGNDVIMHKTSAHHAVIEHRIDTTNLNNGICINTSTDNPNEDSFQETPYMEDQTKSIVNVKNVENSHTNYTERYSGSYTDLLNLPRGDPNQNVVRNVDFVSPPKNLMYQK</sequence>
<proteinExistence type="predicted"/>
<dbReference type="OrthoDB" id="378565at2759"/>
<accession>A0A1Y1JH02</accession>
<gene>
    <name evidence="2" type="ORF">PGO_112600</name>
</gene>
<dbReference type="OMA" id="MRIENVI"/>
<dbReference type="RefSeq" id="XP_028544398.1">
    <property type="nucleotide sequence ID" value="XM_028688597.1"/>
</dbReference>
<dbReference type="EMBL" id="BDQF01000012">
    <property type="protein sequence ID" value="GAW81809.1"/>
    <property type="molecule type" value="Genomic_DNA"/>
</dbReference>
<feature type="region of interest" description="Disordered" evidence="1">
    <location>
        <begin position="1170"/>
        <end position="1199"/>
    </location>
</feature>
<feature type="compositionally biased region" description="Polar residues" evidence="1">
    <location>
        <begin position="1396"/>
        <end position="1406"/>
    </location>
</feature>
<evidence type="ECO:0000313" key="3">
    <source>
        <dbReference type="Proteomes" id="UP000195521"/>
    </source>
</evidence>
<feature type="region of interest" description="Disordered" evidence="1">
    <location>
        <begin position="1322"/>
        <end position="1342"/>
    </location>
</feature>
<name>A0A1Y1JH02_PLAGO</name>
<reference evidence="3" key="1">
    <citation type="submission" date="2017-04" db="EMBL/GenBank/DDBJ databases">
        <title>Plasmodium gonderi genome.</title>
        <authorList>
            <person name="Arisue N."/>
            <person name="Honma H."/>
            <person name="Kawai S."/>
            <person name="Tougan T."/>
            <person name="Tanabe K."/>
            <person name="Horii T."/>
        </authorList>
    </citation>
    <scope>NUCLEOTIDE SEQUENCE [LARGE SCALE GENOMIC DNA]</scope>
    <source>
        <strain evidence="3">ATCC 30045</strain>
    </source>
</reference>
<keyword evidence="3" id="KW-1185">Reference proteome</keyword>
<organism evidence="2 3">
    <name type="scientific">Plasmodium gonderi</name>
    <dbReference type="NCBI Taxonomy" id="77519"/>
    <lineage>
        <taxon>Eukaryota</taxon>
        <taxon>Sar</taxon>
        <taxon>Alveolata</taxon>
        <taxon>Apicomplexa</taxon>
        <taxon>Aconoidasida</taxon>
        <taxon>Haemosporida</taxon>
        <taxon>Plasmodiidae</taxon>
        <taxon>Plasmodium</taxon>
        <taxon>Plasmodium (Plasmodium)</taxon>
    </lineage>
</organism>
<evidence type="ECO:0000256" key="1">
    <source>
        <dbReference type="SAM" id="MobiDB-lite"/>
    </source>
</evidence>
<feature type="region of interest" description="Disordered" evidence="1">
    <location>
        <begin position="1396"/>
        <end position="1421"/>
    </location>
</feature>
<comment type="caution">
    <text evidence="2">The sequence shown here is derived from an EMBL/GenBank/DDBJ whole genome shotgun (WGS) entry which is preliminary data.</text>
</comment>
<evidence type="ECO:0000313" key="2">
    <source>
        <dbReference type="EMBL" id="GAW81809.1"/>
    </source>
</evidence>
<dbReference type="GeneID" id="39748538"/>
<protein>
    <submittedName>
        <fullName evidence="2">Uncharacterized protein</fullName>
    </submittedName>
</protein>